<dbReference type="AlphaFoldDB" id="A0A941EMX2"/>
<keyword evidence="2" id="KW-1185">Reference proteome</keyword>
<proteinExistence type="predicted"/>
<sequence>MGIPVGLGVLLALLDAFKVMNSDYAAAAIIAVLGIICRSQIEWDRRSREQAVEFGRKLDDIRNAIDSVSELQFYQQYEAFYESLTRQVCHAKREVRVSYLRRFPPDVLNSTAVDDYFKACLAWARQPKRMFRRVVTSDSAGEMARWMESERELMRDNDPRYLVRQVEVRGDAMSVAIIDHEYVYFAFGAERSSVTGFSLRNVELAEYMITYHDELWRNGKDITEPGVLRPA</sequence>
<organism evidence="1 2">
    <name type="scientific">Actinospica durhamensis</name>
    <dbReference type="NCBI Taxonomy" id="1508375"/>
    <lineage>
        <taxon>Bacteria</taxon>
        <taxon>Bacillati</taxon>
        <taxon>Actinomycetota</taxon>
        <taxon>Actinomycetes</taxon>
        <taxon>Catenulisporales</taxon>
        <taxon>Actinospicaceae</taxon>
        <taxon>Actinospica</taxon>
    </lineage>
</organism>
<evidence type="ECO:0000313" key="1">
    <source>
        <dbReference type="EMBL" id="MBR7833298.1"/>
    </source>
</evidence>
<comment type="caution">
    <text evidence="1">The sequence shown here is derived from an EMBL/GenBank/DDBJ whole genome shotgun (WGS) entry which is preliminary data.</text>
</comment>
<dbReference type="EMBL" id="JAGSOG010000027">
    <property type="protein sequence ID" value="MBR7833298.1"/>
    <property type="molecule type" value="Genomic_DNA"/>
</dbReference>
<protein>
    <submittedName>
        <fullName evidence="1">Uncharacterized protein</fullName>
    </submittedName>
</protein>
<dbReference type="Proteomes" id="UP000675781">
    <property type="component" value="Unassembled WGS sequence"/>
</dbReference>
<gene>
    <name evidence="1" type="ORF">KDL01_08475</name>
</gene>
<accession>A0A941EMX2</accession>
<reference evidence="1" key="1">
    <citation type="submission" date="2021-04" db="EMBL/GenBank/DDBJ databases">
        <title>Genome based classification of Actinospica acidithermotolerans sp. nov., an actinobacterium isolated from an Indonesian hot spring.</title>
        <authorList>
            <person name="Kusuma A.B."/>
            <person name="Putra K.E."/>
            <person name="Nafisah S."/>
            <person name="Loh J."/>
            <person name="Nouioui I."/>
            <person name="Goodfellow M."/>
        </authorList>
    </citation>
    <scope>NUCLEOTIDE SEQUENCE</scope>
    <source>
        <strain evidence="1">CSCA 57</strain>
    </source>
</reference>
<name>A0A941EMX2_9ACTN</name>
<evidence type="ECO:0000313" key="2">
    <source>
        <dbReference type="Proteomes" id="UP000675781"/>
    </source>
</evidence>
<dbReference type="RefSeq" id="WP_212527821.1">
    <property type="nucleotide sequence ID" value="NZ_JAGSOG010000027.1"/>
</dbReference>